<dbReference type="Proteomes" id="UP000552587">
    <property type="component" value="Unassembled WGS sequence"/>
</dbReference>
<proteinExistence type="predicted"/>
<keyword evidence="3" id="KW-1185">Reference proteome</keyword>
<comment type="caution">
    <text evidence="2">The sequence shown here is derived from an EMBL/GenBank/DDBJ whole genome shotgun (WGS) entry which is preliminary data.</text>
</comment>
<sequence>MKYGLIIGWLLLALPAHAVERQGNGTACDVAYASLPHDAILDLLDPAAPEERRSAALAAYEGLATRTDCPEFGYTLGQLYRHGPYLPGNPLPQDVEKARALILPMAEDGYLPAYADLAEMEMRHAHAREAMQWTQVYLHFVQDVQADYVDETESARFMRSAYNSHLLARSDLVARRLTRPPLSRRTIREDLDDYLATHGEAVAARMRDRFEGRRGRISAQDPVLTHVLPEAETCYQNVIEGVGSASASWIVEVLPSGETGRVVLENFVPNTETVDVLARCLARYRFSPFEGDRPTTVRVSITMGAVGNRTLQRR</sequence>
<dbReference type="AlphaFoldDB" id="A0A7W3YDH6"/>
<dbReference type="EMBL" id="JACHTE010000003">
    <property type="protein sequence ID" value="MBB1087794.1"/>
    <property type="molecule type" value="Genomic_DNA"/>
</dbReference>
<evidence type="ECO:0008006" key="4">
    <source>
        <dbReference type="Google" id="ProtNLM"/>
    </source>
</evidence>
<protein>
    <recommendedName>
        <fullName evidence="4">TonB C-terminal domain-containing protein</fullName>
    </recommendedName>
</protein>
<reference evidence="2 3" key="1">
    <citation type="submission" date="2020-07" db="EMBL/GenBank/DDBJ databases">
        <authorList>
            <person name="Xu S."/>
            <person name="Li A."/>
        </authorList>
    </citation>
    <scope>NUCLEOTIDE SEQUENCE [LARGE SCALE GENOMIC DNA]</scope>
    <source>
        <strain evidence="2 3">SG-8</strain>
    </source>
</reference>
<keyword evidence="1" id="KW-0732">Signal</keyword>
<feature type="chain" id="PRO_5031450089" description="TonB C-terminal domain-containing protein" evidence="1">
    <location>
        <begin position="19"/>
        <end position="314"/>
    </location>
</feature>
<evidence type="ECO:0000313" key="3">
    <source>
        <dbReference type="Proteomes" id="UP000552587"/>
    </source>
</evidence>
<evidence type="ECO:0000256" key="1">
    <source>
        <dbReference type="SAM" id="SignalP"/>
    </source>
</evidence>
<organism evidence="2 3">
    <name type="scientific">Marilutibacter penaei</name>
    <dbReference type="NCBI Taxonomy" id="2759900"/>
    <lineage>
        <taxon>Bacteria</taxon>
        <taxon>Pseudomonadati</taxon>
        <taxon>Pseudomonadota</taxon>
        <taxon>Gammaproteobacteria</taxon>
        <taxon>Lysobacterales</taxon>
        <taxon>Lysobacteraceae</taxon>
        <taxon>Marilutibacter</taxon>
    </lineage>
</organism>
<gene>
    <name evidence="2" type="ORF">H4F99_04745</name>
</gene>
<feature type="signal peptide" evidence="1">
    <location>
        <begin position="1"/>
        <end position="18"/>
    </location>
</feature>
<accession>A0A7W3YDH6</accession>
<dbReference type="RefSeq" id="WP_182668585.1">
    <property type="nucleotide sequence ID" value="NZ_JACHTE010000003.1"/>
</dbReference>
<name>A0A7W3YDH6_9GAMM</name>
<evidence type="ECO:0000313" key="2">
    <source>
        <dbReference type="EMBL" id="MBB1087794.1"/>
    </source>
</evidence>